<dbReference type="Pfam" id="PF00339">
    <property type="entry name" value="Arrestin_N"/>
    <property type="match status" value="1"/>
</dbReference>
<feature type="domain" description="Arrestin-like N-terminal" evidence="1">
    <location>
        <begin position="24"/>
        <end position="151"/>
    </location>
</feature>
<evidence type="ECO:0000259" key="1">
    <source>
        <dbReference type="Pfam" id="PF00339"/>
    </source>
</evidence>
<dbReference type="InterPro" id="IPR011021">
    <property type="entry name" value="Arrestin-like_N"/>
</dbReference>
<dbReference type="InterPro" id="IPR014752">
    <property type="entry name" value="Arrestin-like_C"/>
</dbReference>
<evidence type="ECO:0000313" key="2">
    <source>
        <dbReference type="EMBL" id="KON32005.1"/>
    </source>
</evidence>
<dbReference type="Gene3D" id="2.60.40.640">
    <property type="match status" value="1"/>
</dbReference>
<sequence length="190" mass="21332">MGLFSRFKKPKATVSLKIPADHAELGEDLEGVITVVAQEEFDATEIRAELRCVEKQRKERWVYNKRLKHNIRQVYWDQATLHSSDPVASGQIHIVPGFKKDFPLALNIPVAGRESFDGMDANVTWFAKGVVAVDDRPDITSQTKEIQVIRTSPVSKSQEKEIANIPCVYCECLMAQTASFCPKCGAPRKK</sequence>
<comment type="caution">
    <text evidence="2">The sequence shown here is derived from an EMBL/GenBank/DDBJ whole genome shotgun (WGS) entry which is preliminary data.</text>
</comment>
<dbReference type="Proteomes" id="UP000037237">
    <property type="component" value="Unassembled WGS sequence"/>
</dbReference>
<accession>A0A0M0BUJ5</accession>
<protein>
    <recommendedName>
        <fullName evidence="1">Arrestin-like N-terminal domain-containing protein</fullName>
    </recommendedName>
</protein>
<dbReference type="EMBL" id="LFWU01000081">
    <property type="protein sequence ID" value="KON32005.1"/>
    <property type="molecule type" value="Genomic_DNA"/>
</dbReference>
<dbReference type="AlphaFoldDB" id="A0A0M0BUJ5"/>
<reference evidence="2 3" key="1">
    <citation type="submission" date="2015-06" db="EMBL/GenBank/DDBJ databases">
        <title>New insights into the roles of widespread benthic archaea in carbon and nitrogen cycling.</title>
        <authorList>
            <person name="Lazar C.S."/>
            <person name="Baker B.J."/>
            <person name="Seitz K.W."/>
            <person name="Hyde A.S."/>
            <person name="Dick G.J."/>
            <person name="Hinrichs K.-U."/>
            <person name="Teske A.P."/>
        </authorList>
    </citation>
    <scope>NUCLEOTIDE SEQUENCE [LARGE SCALE GENOMIC DNA]</scope>
    <source>
        <strain evidence="2">SG8-32-1</strain>
    </source>
</reference>
<evidence type="ECO:0000313" key="3">
    <source>
        <dbReference type="Proteomes" id="UP000037237"/>
    </source>
</evidence>
<proteinExistence type="predicted"/>
<name>A0A0M0BUJ5_9ARCH</name>
<gene>
    <name evidence="2" type="ORF">AC477_03510</name>
</gene>
<organism evidence="2 3">
    <name type="scientific">miscellaneous Crenarchaeota group-1 archaeon SG8-32-1</name>
    <dbReference type="NCBI Taxonomy" id="1685124"/>
    <lineage>
        <taxon>Archaea</taxon>
        <taxon>Candidatus Bathyarchaeota</taxon>
        <taxon>MCG-1</taxon>
    </lineage>
</organism>